<dbReference type="OrthoDB" id="8776505at2"/>
<reference evidence="1 2" key="1">
    <citation type="submission" date="2018-08" db="EMBL/GenBank/DDBJ databases">
        <authorList>
            <person name="Khan S.A."/>
            <person name="Jeon C.O."/>
            <person name="Chun B.H."/>
            <person name="Jeong S.E."/>
        </authorList>
    </citation>
    <scope>NUCLEOTIDE SEQUENCE [LARGE SCALE GENOMIC DNA]</scope>
    <source>
        <strain evidence="1 2">S-16</strain>
    </source>
</reference>
<dbReference type="InterPro" id="IPR027396">
    <property type="entry name" value="DsrEFH-like"/>
</dbReference>
<name>A0A3N7HJI8_9BURK</name>
<evidence type="ECO:0000313" key="1">
    <source>
        <dbReference type="EMBL" id="RQP22230.1"/>
    </source>
</evidence>
<comment type="caution">
    <text evidence="1">The sequence shown here is derived from an EMBL/GenBank/DDBJ whole genome shotgun (WGS) entry which is preliminary data.</text>
</comment>
<dbReference type="SUPFAM" id="SSF75169">
    <property type="entry name" value="DsrEFH-like"/>
    <property type="match status" value="1"/>
</dbReference>
<dbReference type="Gene3D" id="3.40.1260.10">
    <property type="entry name" value="DsrEFH-like"/>
    <property type="match status" value="1"/>
</dbReference>
<dbReference type="AlphaFoldDB" id="A0A3N7HJI8"/>
<dbReference type="PANTHER" id="PTHR37691">
    <property type="entry name" value="BLR3518 PROTEIN"/>
    <property type="match status" value="1"/>
</dbReference>
<keyword evidence="2" id="KW-1185">Reference proteome</keyword>
<proteinExistence type="predicted"/>
<dbReference type="Proteomes" id="UP000267464">
    <property type="component" value="Unassembled WGS sequence"/>
</dbReference>
<sequence>MRWPRRFLSKGEFVKHLFASRFLVALALLGLLFGPIRAAAADKETRVVYHVGDTAEQATRTLLFVNNHLSADPNVKIVVVAHSAGIDFLLKKAVDKNGVEYEPAIKELVKSGRVDFRICNVSLMSRHVPADGRIPEATVVDSGVREIARLQAQEGYAYIRP</sequence>
<dbReference type="Pfam" id="PF02635">
    <property type="entry name" value="DsrE"/>
    <property type="match status" value="1"/>
</dbReference>
<dbReference type="EMBL" id="QUSW01000008">
    <property type="protein sequence ID" value="RQP22230.1"/>
    <property type="molecule type" value="Genomic_DNA"/>
</dbReference>
<reference evidence="1 2" key="2">
    <citation type="submission" date="2018-12" db="EMBL/GenBank/DDBJ databases">
        <title>Rhizobacter gummiphilus sp. nov., a rubber-degrading bacterium isolated from the soil of a botanical garden in Japan.</title>
        <authorList>
            <person name="Shunsuke S.S."/>
        </authorList>
    </citation>
    <scope>NUCLEOTIDE SEQUENCE [LARGE SCALE GENOMIC DNA]</scope>
    <source>
        <strain evidence="1 2">S-16</strain>
    </source>
</reference>
<protein>
    <submittedName>
        <fullName evidence="1">Uncharacterized protein</fullName>
    </submittedName>
</protein>
<evidence type="ECO:0000313" key="2">
    <source>
        <dbReference type="Proteomes" id="UP000267464"/>
    </source>
</evidence>
<dbReference type="PANTHER" id="PTHR37691:SF1">
    <property type="entry name" value="BLR3518 PROTEIN"/>
    <property type="match status" value="1"/>
</dbReference>
<gene>
    <name evidence="1" type="ORF">DZC73_24880</name>
</gene>
<organism evidence="1 2">
    <name type="scientific">Piscinibacter terrae</name>
    <dbReference type="NCBI Taxonomy" id="2496871"/>
    <lineage>
        <taxon>Bacteria</taxon>
        <taxon>Pseudomonadati</taxon>
        <taxon>Pseudomonadota</taxon>
        <taxon>Betaproteobacteria</taxon>
        <taxon>Burkholderiales</taxon>
        <taxon>Sphaerotilaceae</taxon>
        <taxon>Piscinibacter</taxon>
    </lineage>
</organism>
<accession>A0A3N7HJI8</accession>
<dbReference type="InterPro" id="IPR003787">
    <property type="entry name" value="Sulphur_relay_DsrE/F-like"/>
</dbReference>